<feature type="transmembrane region" description="Helical" evidence="1">
    <location>
        <begin position="379"/>
        <end position="399"/>
    </location>
</feature>
<sequence>MLKIIRKHEGTIGICLLFLLSAVLITVPNFFSHYFKLTLDGYVHLNRFQGGITDAIRQLQVPLPINMIGFSNVGAAFNSAYPWMAGWVFILPELIFNNPLHALFVGLVLLNFITALNAYFLMRKVANNQVIRILGAFLYEFNTYHLIIVFGRNAFGEALAYAFIPLAILGLLEIMRLEKVGIFNLAFGMGMIINSHILSTILTVVALAVLLGINYRQITNWLMVIRYIFYAIIVTFLFSGFTIINFLTIFLKNKLSSPPFYLLPIAPDLMSKAVINNTVTDYPYSWNLGIVLTIILIMMLIQVAKRKADYNKYVIVASLLFICMFNWFVPVFDQIQKTGVGALQFTGRLLSYSAIFLIIGFCMYLDQVFPLKQKQVKKLAGVISLIIFAYGFMSVWNYHRILNDSSVRLALTRQNYNDAARHNPFSFEDYLPKNTVKIIKKQKDKVRVKAATTTAITFKLDNPDHKEVTLPFAFYNGIKYTSSKKLIKAGHVNLRNTKANGELKISVKPASAYIGLFVFTVIVTLLGSLFVLVVNTGRLKTESGVSQTVKQKLR</sequence>
<evidence type="ECO:0000256" key="1">
    <source>
        <dbReference type="SAM" id="Phobius"/>
    </source>
</evidence>
<dbReference type="EMBL" id="ACLL01000068">
    <property type="protein sequence ID" value="EEW52673.1"/>
    <property type="molecule type" value="Genomic_DNA"/>
</dbReference>
<dbReference type="Proteomes" id="UP000051883">
    <property type="component" value="Unassembled WGS sequence"/>
</dbReference>
<dbReference type="Proteomes" id="UP000003675">
    <property type="component" value="Unassembled WGS sequence"/>
</dbReference>
<reference evidence="2 4" key="1">
    <citation type="submission" date="2009-09" db="EMBL/GenBank/DDBJ databases">
        <authorList>
            <person name="Qin X."/>
            <person name="Bachman B."/>
            <person name="Battles P."/>
            <person name="Bell A."/>
            <person name="Bess C."/>
            <person name="Bickham C."/>
            <person name="Chaboub L."/>
            <person name="Chen D."/>
            <person name="Coyle M."/>
            <person name="Deiros D.R."/>
            <person name="Dinh H."/>
            <person name="Forbes L."/>
            <person name="Fowler G."/>
            <person name="Francisco L."/>
            <person name="Fu Q."/>
            <person name="Gubbala S."/>
            <person name="Hale W."/>
            <person name="Han Y."/>
            <person name="Hemphill L."/>
            <person name="Highlander S.K."/>
            <person name="Hirani K."/>
            <person name="Hogues M."/>
            <person name="Jackson L."/>
            <person name="Jakkamsetti A."/>
            <person name="Javaid M."/>
            <person name="Jiang H."/>
            <person name="Korchina V."/>
            <person name="Kovar C."/>
            <person name="Lara F."/>
            <person name="Lee S."/>
            <person name="Mata R."/>
            <person name="Mathew T."/>
            <person name="Moen C."/>
            <person name="Morales K."/>
            <person name="Munidasa M."/>
            <person name="Nazareth L."/>
            <person name="Ngo R."/>
            <person name="Nguyen L."/>
            <person name="Okwuonu G."/>
            <person name="Ongeri F."/>
            <person name="Patil S."/>
            <person name="Petrosino J."/>
            <person name="Pham C."/>
            <person name="Pham P."/>
            <person name="Pu L.-L."/>
            <person name="Puazo M."/>
            <person name="Raj R."/>
            <person name="Reid J."/>
            <person name="Rouhana J."/>
            <person name="Saada N."/>
            <person name="Shang Y."/>
            <person name="Simmons D."/>
            <person name="Thornton R."/>
            <person name="Warren J."/>
            <person name="Weissenberger G."/>
            <person name="Zhang J."/>
            <person name="Zhang L."/>
            <person name="Zhou C."/>
            <person name="Zhu D."/>
            <person name="Muzny D."/>
            <person name="Worley K."/>
            <person name="Gibbs R."/>
        </authorList>
    </citation>
    <scope>NUCLEOTIDE SEQUENCE [LARGE SCALE GENOMIC DNA]</scope>
    <source>
        <strain evidence="2 4">DSM 16041</strain>
    </source>
</reference>
<dbReference type="HOGENOM" id="CLU_029426_1_0_9"/>
<feature type="transmembrane region" description="Helical" evidence="1">
    <location>
        <begin position="313"/>
        <end position="329"/>
    </location>
</feature>
<evidence type="ECO:0000313" key="2">
    <source>
        <dbReference type="EMBL" id="EEW52673.1"/>
    </source>
</evidence>
<dbReference type="EMBL" id="AZDK01000013">
    <property type="protein sequence ID" value="KRK59760.1"/>
    <property type="molecule type" value="Genomic_DNA"/>
</dbReference>
<feature type="transmembrane region" description="Helical" evidence="1">
    <location>
        <begin position="512"/>
        <end position="534"/>
    </location>
</feature>
<name>C8PA29_9LACO</name>
<proteinExistence type="predicted"/>
<feature type="transmembrane region" description="Helical" evidence="1">
    <location>
        <begin position="102"/>
        <end position="121"/>
    </location>
</feature>
<comment type="caution">
    <text evidence="2">The sequence shown here is derived from an EMBL/GenBank/DDBJ whole genome shotgun (WGS) entry which is preliminary data.</text>
</comment>
<feature type="transmembrane region" description="Helical" evidence="1">
    <location>
        <begin position="158"/>
        <end position="177"/>
    </location>
</feature>
<feature type="transmembrane region" description="Helical" evidence="1">
    <location>
        <begin position="349"/>
        <end position="367"/>
    </location>
</feature>
<feature type="transmembrane region" description="Helical" evidence="1">
    <location>
        <begin position="67"/>
        <end position="90"/>
    </location>
</feature>
<gene>
    <name evidence="3" type="ORF">FC31_GL000379</name>
    <name evidence="2" type="ORF">HMPREF0494_2173</name>
</gene>
<dbReference type="PATRIC" id="fig|525309.8.peg.389"/>
<keyword evidence="5" id="KW-1185">Reference proteome</keyword>
<dbReference type="eggNOG" id="COG5617">
    <property type="taxonomic scope" value="Bacteria"/>
</dbReference>
<protein>
    <recommendedName>
        <fullName evidence="6">YfhO family protein</fullName>
    </recommendedName>
</protein>
<keyword evidence="1" id="KW-0472">Membrane</keyword>
<keyword evidence="1" id="KW-0812">Transmembrane</keyword>
<reference evidence="3 5" key="2">
    <citation type="journal article" date="2015" name="Genome Announc.">
        <title>Expanding the biotechnology potential of lactobacilli through comparative genomics of 213 strains and associated genera.</title>
        <authorList>
            <person name="Sun Z."/>
            <person name="Harris H.M."/>
            <person name="McCann A."/>
            <person name="Guo C."/>
            <person name="Argimon S."/>
            <person name="Zhang W."/>
            <person name="Yang X."/>
            <person name="Jeffery I.B."/>
            <person name="Cooney J.C."/>
            <person name="Kagawa T.F."/>
            <person name="Liu W."/>
            <person name="Song Y."/>
            <person name="Salvetti E."/>
            <person name="Wrobel A."/>
            <person name="Rasinkangas P."/>
            <person name="Parkhill J."/>
            <person name="Rea M.C."/>
            <person name="O'Sullivan O."/>
            <person name="Ritari J."/>
            <person name="Douillard F.P."/>
            <person name="Paul Ross R."/>
            <person name="Yang R."/>
            <person name="Briner A.E."/>
            <person name="Felis G.E."/>
            <person name="de Vos W.M."/>
            <person name="Barrangou R."/>
            <person name="Klaenhammer T.R."/>
            <person name="Caufield P.W."/>
            <person name="Cui Y."/>
            <person name="Zhang H."/>
            <person name="O'Toole P.W."/>
        </authorList>
    </citation>
    <scope>NUCLEOTIDE SEQUENCE [LARGE SCALE GENOMIC DNA]</scope>
    <source>
        <strain evidence="3 5">DSM 16041</strain>
    </source>
</reference>
<evidence type="ECO:0008006" key="6">
    <source>
        <dbReference type="Google" id="ProtNLM"/>
    </source>
</evidence>
<feature type="transmembrane region" description="Helical" evidence="1">
    <location>
        <begin position="227"/>
        <end position="251"/>
    </location>
</feature>
<keyword evidence="1" id="KW-1133">Transmembrane helix</keyword>
<dbReference type="STRING" id="525309.HMPREF0494_2173"/>
<dbReference type="OrthoDB" id="2257846at2"/>
<feature type="transmembrane region" description="Helical" evidence="1">
    <location>
        <begin position="197"/>
        <end position="215"/>
    </location>
</feature>
<feature type="transmembrane region" description="Helical" evidence="1">
    <location>
        <begin position="284"/>
        <end position="301"/>
    </location>
</feature>
<feature type="transmembrane region" description="Helical" evidence="1">
    <location>
        <begin position="12"/>
        <end position="31"/>
    </location>
</feature>
<evidence type="ECO:0000313" key="4">
    <source>
        <dbReference type="Proteomes" id="UP000003675"/>
    </source>
</evidence>
<accession>C8PA29</accession>
<dbReference type="AlphaFoldDB" id="C8PA29"/>
<organism evidence="2 4">
    <name type="scientific">Limosilactobacillus antri DSM 16041</name>
    <dbReference type="NCBI Taxonomy" id="525309"/>
    <lineage>
        <taxon>Bacteria</taxon>
        <taxon>Bacillati</taxon>
        <taxon>Bacillota</taxon>
        <taxon>Bacilli</taxon>
        <taxon>Lactobacillales</taxon>
        <taxon>Lactobacillaceae</taxon>
        <taxon>Limosilactobacillus</taxon>
    </lineage>
</organism>
<evidence type="ECO:0000313" key="3">
    <source>
        <dbReference type="EMBL" id="KRK59760.1"/>
    </source>
</evidence>
<evidence type="ECO:0000313" key="5">
    <source>
        <dbReference type="Proteomes" id="UP000051883"/>
    </source>
</evidence>
<dbReference type="RefSeq" id="WP_007124452.1">
    <property type="nucleotide sequence ID" value="NZ_AZDK01000013.1"/>
</dbReference>